<dbReference type="CDD" id="cd01310">
    <property type="entry name" value="TatD_DNAse"/>
    <property type="match status" value="1"/>
</dbReference>
<evidence type="ECO:0000256" key="3">
    <source>
        <dbReference type="SAM" id="MobiDB-lite"/>
    </source>
</evidence>
<sequence>MKLASLLGIFRNSITSLNKVSQSFSNVISTTTNLIKMDESIEIKENLCEPKIGTDIALKSPVTSDQSRSNHQQEIDNRLCTSSAMNSQNSEEVSSTSSTSISKRRARKSSANFKTNKSPGSLTPEKEQSWAIDLLERSRAYRYKFIDSHCHIDLIYDRLKLPQNTGYTEFRETQAKSYPANYEGCVAIFCNPETFDLHEPQDAVLNTVLTEHGVWLALGCHPKNAASFKPSSLDGLRKMLCSLPNVVALGEIGLDYSGEFQKLADVQRDALVPQLELAVELNLPLVIHCRDADDELLEILQRHVPPDHKIHRHCFTQDLSTAQRWLDAFPNMFIGFTPVITYRSAQDPAIAASQIPLDRLLLETDAPYFVPGNIKDRKIKITHPGFALFTAEKIAELRGVPVDDILVACRNNTSKMYGI</sequence>
<organism evidence="4 5">
    <name type="scientific">Elysia crispata</name>
    <name type="common">lettuce slug</name>
    <dbReference type="NCBI Taxonomy" id="231223"/>
    <lineage>
        <taxon>Eukaryota</taxon>
        <taxon>Metazoa</taxon>
        <taxon>Spiralia</taxon>
        <taxon>Lophotrochozoa</taxon>
        <taxon>Mollusca</taxon>
        <taxon>Gastropoda</taxon>
        <taxon>Heterobranchia</taxon>
        <taxon>Euthyneura</taxon>
        <taxon>Panpulmonata</taxon>
        <taxon>Sacoglossa</taxon>
        <taxon>Placobranchoidea</taxon>
        <taxon>Plakobranchidae</taxon>
        <taxon>Elysia</taxon>
    </lineage>
</organism>
<dbReference type="PANTHER" id="PTHR46363:SF1">
    <property type="entry name" value="DEOXYRIBONUCLEASE TATDN2-RELATED"/>
    <property type="match status" value="1"/>
</dbReference>
<feature type="compositionally biased region" description="Polar residues" evidence="3">
    <location>
        <begin position="112"/>
        <end position="121"/>
    </location>
</feature>
<reference evidence="4" key="1">
    <citation type="journal article" date="2023" name="G3 (Bethesda)">
        <title>A reference genome for the long-term kleptoplast-retaining sea slug Elysia crispata morphotype clarki.</title>
        <authorList>
            <person name="Eastman K.E."/>
            <person name="Pendleton A.L."/>
            <person name="Shaikh M.A."/>
            <person name="Suttiyut T."/>
            <person name="Ogas R."/>
            <person name="Tomko P."/>
            <person name="Gavelis G."/>
            <person name="Widhalm J.R."/>
            <person name="Wisecaver J.H."/>
        </authorList>
    </citation>
    <scope>NUCLEOTIDE SEQUENCE</scope>
    <source>
        <strain evidence="4">ECLA1</strain>
    </source>
</reference>
<keyword evidence="2" id="KW-0378">Hydrolase</keyword>
<gene>
    <name evidence="4" type="ORF">RRG08_020344</name>
</gene>
<evidence type="ECO:0000313" key="4">
    <source>
        <dbReference type="EMBL" id="KAK3786201.1"/>
    </source>
</evidence>
<dbReference type="Gene3D" id="3.20.20.140">
    <property type="entry name" value="Metal-dependent hydrolases"/>
    <property type="match status" value="1"/>
</dbReference>
<dbReference type="InterPro" id="IPR032466">
    <property type="entry name" value="Metal_Hydrolase"/>
</dbReference>
<dbReference type="PROSITE" id="PS01137">
    <property type="entry name" value="TATD_1"/>
    <property type="match status" value="1"/>
</dbReference>
<dbReference type="PANTHER" id="PTHR46363">
    <property type="entry name" value="DEOXYRIBONUCLEASE TATDN2-RELATED"/>
    <property type="match status" value="1"/>
</dbReference>
<comment type="caution">
    <text evidence="4">The sequence shown here is derived from an EMBL/GenBank/DDBJ whole genome shotgun (WGS) entry which is preliminary data.</text>
</comment>
<evidence type="ECO:0000256" key="1">
    <source>
        <dbReference type="ARBA" id="ARBA00009275"/>
    </source>
</evidence>
<feature type="compositionally biased region" description="Polar residues" evidence="3">
    <location>
        <begin position="81"/>
        <end position="93"/>
    </location>
</feature>
<dbReference type="InterPro" id="IPR001130">
    <property type="entry name" value="TatD-like"/>
</dbReference>
<feature type="region of interest" description="Disordered" evidence="3">
    <location>
        <begin position="81"/>
        <end position="127"/>
    </location>
</feature>
<dbReference type="AlphaFoldDB" id="A0AAE1AFB3"/>
<protein>
    <submittedName>
        <fullName evidence="4">Uncharacterized protein</fullName>
    </submittedName>
</protein>
<dbReference type="SUPFAM" id="SSF51556">
    <property type="entry name" value="Metallo-dependent hydrolases"/>
    <property type="match status" value="1"/>
</dbReference>
<evidence type="ECO:0000256" key="2">
    <source>
        <dbReference type="ARBA" id="ARBA00022801"/>
    </source>
</evidence>
<dbReference type="InterPro" id="IPR018228">
    <property type="entry name" value="DNase_TatD-rel_CS"/>
</dbReference>
<comment type="similarity">
    <text evidence="1">Belongs to the metallo-dependent hydrolases superfamily. TatD-type hydrolase family.</text>
</comment>
<name>A0AAE1AFB3_9GAST</name>
<proteinExistence type="inferred from homology"/>
<accession>A0AAE1AFB3</accession>
<dbReference type="GO" id="GO:0016788">
    <property type="term" value="F:hydrolase activity, acting on ester bonds"/>
    <property type="evidence" value="ECO:0007669"/>
    <property type="project" value="InterPro"/>
</dbReference>
<dbReference type="Pfam" id="PF01026">
    <property type="entry name" value="TatD_DNase"/>
    <property type="match status" value="1"/>
</dbReference>
<evidence type="ECO:0000313" key="5">
    <source>
        <dbReference type="Proteomes" id="UP001283361"/>
    </source>
</evidence>
<dbReference type="PROSITE" id="PS01091">
    <property type="entry name" value="TATD_3"/>
    <property type="match status" value="1"/>
</dbReference>
<dbReference type="Proteomes" id="UP001283361">
    <property type="component" value="Unassembled WGS sequence"/>
</dbReference>
<keyword evidence="5" id="KW-1185">Reference proteome</keyword>
<dbReference type="PROSITE" id="PS01090">
    <property type="entry name" value="TATD_2"/>
    <property type="match status" value="1"/>
</dbReference>
<dbReference type="EMBL" id="JAWDGP010001999">
    <property type="protein sequence ID" value="KAK3786201.1"/>
    <property type="molecule type" value="Genomic_DNA"/>
</dbReference>